<evidence type="ECO:0000313" key="2">
    <source>
        <dbReference type="Proteomes" id="UP000233551"/>
    </source>
</evidence>
<dbReference type="AlphaFoldDB" id="A0A2I0JFX7"/>
<accession>A0A2I0JFX7</accession>
<comment type="caution">
    <text evidence="1">The sequence shown here is derived from an EMBL/GenBank/DDBJ whole genome shotgun (WGS) entry which is preliminary data.</text>
</comment>
<organism evidence="1 2">
    <name type="scientific">Punica granatum</name>
    <name type="common">Pomegranate</name>
    <dbReference type="NCBI Taxonomy" id="22663"/>
    <lineage>
        <taxon>Eukaryota</taxon>
        <taxon>Viridiplantae</taxon>
        <taxon>Streptophyta</taxon>
        <taxon>Embryophyta</taxon>
        <taxon>Tracheophyta</taxon>
        <taxon>Spermatophyta</taxon>
        <taxon>Magnoliopsida</taxon>
        <taxon>eudicotyledons</taxon>
        <taxon>Gunneridae</taxon>
        <taxon>Pentapetalae</taxon>
        <taxon>rosids</taxon>
        <taxon>malvids</taxon>
        <taxon>Myrtales</taxon>
        <taxon>Lythraceae</taxon>
        <taxon>Punica</taxon>
    </lineage>
</organism>
<protein>
    <submittedName>
        <fullName evidence="1">Uncharacterized protein</fullName>
    </submittedName>
</protein>
<name>A0A2I0JFX7_PUNGR</name>
<dbReference type="Proteomes" id="UP000233551">
    <property type="component" value="Unassembled WGS sequence"/>
</dbReference>
<dbReference type="EMBL" id="PGOL01001723">
    <property type="protein sequence ID" value="PKI55172.1"/>
    <property type="molecule type" value="Genomic_DNA"/>
</dbReference>
<reference evidence="1 2" key="1">
    <citation type="submission" date="2017-11" db="EMBL/GenBank/DDBJ databases">
        <title>De-novo sequencing of pomegranate (Punica granatum L.) genome.</title>
        <authorList>
            <person name="Akparov Z."/>
            <person name="Amiraslanov A."/>
            <person name="Hajiyeva S."/>
            <person name="Abbasov M."/>
            <person name="Kaur K."/>
            <person name="Hamwieh A."/>
            <person name="Solovyev V."/>
            <person name="Salamov A."/>
            <person name="Braich B."/>
            <person name="Kosarev P."/>
            <person name="Mahmoud A."/>
            <person name="Hajiyev E."/>
            <person name="Babayeva S."/>
            <person name="Izzatullayeva V."/>
            <person name="Mammadov A."/>
            <person name="Mammadov A."/>
            <person name="Sharifova S."/>
            <person name="Ojaghi J."/>
            <person name="Eynullazada K."/>
            <person name="Bayramov B."/>
            <person name="Abdulazimova A."/>
            <person name="Shahmuradov I."/>
        </authorList>
    </citation>
    <scope>NUCLEOTIDE SEQUENCE [LARGE SCALE GENOMIC DNA]</scope>
    <source>
        <strain evidence="2">cv. AG2017</strain>
        <tissue evidence="1">Leaf</tissue>
    </source>
</reference>
<evidence type="ECO:0000313" key="1">
    <source>
        <dbReference type="EMBL" id="PKI55172.1"/>
    </source>
</evidence>
<proteinExistence type="predicted"/>
<keyword evidence="2" id="KW-1185">Reference proteome</keyword>
<gene>
    <name evidence="1" type="ORF">CRG98_024463</name>
</gene>
<sequence>MEKAYLSGLHPYSSMRLNARTASEANPALTYRRIRIENVFTEISTPQDFIALITCHARRETAPTILSLCRLYGGLRRNPRDTTASNTLETTNFELGFYFRTQIAIVRTFTNHEFYTRAWGGVDFHAYACALPHDRFLGL</sequence>